<dbReference type="Pfam" id="PF24430">
    <property type="entry name" value="DUF7553"/>
    <property type="match status" value="1"/>
</dbReference>
<evidence type="ECO:0000256" key="1">
    <source>
        <dbReference type="SAM" id="Coils"/>
    </source>
</evidence>
<sequence length="88" mass="9990">MNKHFEDAQYYLKRAGETAKKGVVEELEPIQERIDNVTGGEEQADPEASRLKEIRADLKELQGKAEGEAKEAIADAREKIETYRQKEA</sequence>
<comment type="caution">
    <text evidence="2">The sequence shown here is derived from an EMBL/GenBank/DDBJ whole genome shotgun (WGS) entry which is preliminary data.</text>
</comment>
<keyword evidence="3" id="KW-1185">Reference proteome</keyword>
<proteinExistence type="predicted"/>
<name>A0A498KZU2_9EURY</name>
<evidence type="ECO:0000313" key="2">
    <source>
        <dbReference type="EMBL" id="RXK51538.1"/>
    </source>
</evidence>
<organism evidence="2 3">
    <name type="scientific">Halorientalis pallida</name>
    <dbReference type="NCBI Taxonomy" id="2479928"/>
    <lineage>
        <taxon>Archaea</taxon>
        <taxon>Methanobacteriati</taxon>
        <taxon>Methanobacteriota</taxon>
        <taxon>Stenosarchaea group</taxon>
        <taxon>Halobacteria</taxon>
        <taxon>Halobacteriales</taxon>
        <taxon>Haloarculaceae</taxon>
        <taxon>Halorientalis</taxon>
    </lineage>
</organism>
<dbReference type="RefSeq" id="WP_129067401.1">
    <property type="nucleotide sequence ID" value="NZ_RDFA01000001.1"/>
</dbReference>
<keyword evidence="1" id="KW-0175">Coiled coil</keyword>
<dbReference type="OrthoDB" id="206274at2157"/>
<gene>
    <name evidence="2" type="ORF">EAF64_02590</name>
</gene>
<accession>A0A498KZU2</accession>
<dbReference type="AlphaFoldDB" id="A0A498KZU2"/>
<dbReference type="EMBL" id="RDFA01000001">
    <property type="protein sequence ID" value="RXK51538.1"/>
    <property type="molecule type" value="Genomic_DNA"/>
</dbReference>
<protein>
    <submittedName>
        <fullName evidence="2">Uncharacterized protein</fullName>
    </submittedName>
</protein>
<dbReference type="Proteomes" id="UP000289691">
    <property type="component" value="Unassembled WGS sequence"/>
</dbReference>
<evidence type="ECO:0000313" key="3">
    <source>
        <dbReference type="Proteomes" id="UP000289691"/>
    </source>
</evidence>
<dbReference type="InterPro" id="IPR055975">
    <property type="entry name" value="DUF7553"/>
</dbReference>
<reference evidence="2 3" key="1">
    <citation type="submission" date="2019-01" db="EMBL/GenBank/DDBJ databases">
        <title>Halorientalis sp. F13-25 a new haloarchaeum isolated from hypersaline water.</title>
        <authorList>
            <person name="Ana D.-V."/>
            <person name="Cristina S.-P."/>
            <person name="Antonio V."/>
        </authorList>
    </citation>
    <scope>NUCLEOTIDE SEQUENCE [LARGE SCALE GENOMIC DNA]</scope>
    <source>
        <strain evidence="2 3">F13-25</strain>
    </source>
</reference>
<feature type="coiled-coil region" evidence="1">
    <location>
        <begin position="51"/>
        <end position="86"/>
    </location>
</feature>